<keyword evidence="3" id="KW-1185">Reference proteome</keyword>
<evidence type="ECO:0000313" key="3">
    <source>
        <dbReference type="Proteomes" id="UP001486565"/>
    </source>
</evidence>
<reference evidence="2 3" key="1">
    <citation type="submission" date="2023-03" db="EMBL/GenBank/DDBJ databases">
        <title>Novel Species.</title>
        <authorList>
            <person name="Ma S."/>
        </authorList>
    </citation>
    <scope>NUCLEOTIDE SEQUENCE [LARGE SCALE GENOMIC DNA]</scope>
    <source>
        <strain evidence="2 3">LIND6LT2</strain>
    </source>
</reference>
<keyword evidence="1" id="KW-0472">Membrane</keyword>
<gene>
    <name evidence="2" type="ORF">QBE51_10655</name>
</gene>
<feature type="transmembrane region" description="Helical" evidence="1">
    <location>
        <begin position="41"/>
        <end position="65"/>
    </location>
</feature>
<keyword evidence="1" id="KW-1133">Transmembrane helix</keyword>
<dbReference type="RefSeq" id="WP_341876260.1">
    <property type="nucleotide sequence ID" value="NZ_CP121687.1"/>
</dbReference>
<evidence type="ECO:0000256" key="1">
    <source>
        <dbReference type="SAM" id="Phobius"/>
    </source>
</evidence>
<dbReference type="Proteomes" id="UP001486565">
    <property type="component" value="Chromosome"/>
</dbReference>
<proteinExistence type="predicted"/>
<feature type="transmembrane region" description="Helical" evidence="1">
    <location>
        <begin position="77"/>
        <end position="96"/>
    </location>
</feature>
<organism evidence="2 3">
    <name type="scientific">Defluviitalea saccharophila</name>
    <dbReference type="NCBI Taxonomy" id="879970"/>
    <lineage>
        <taxon>Bacteria</taxon>
        <taxon>Bacillati</taxon>
        <taxon>Bacillota</taxon>
        <taxon>Clostridia</taxon>
        <taxon>Lachnospirales</taxon>
        <taxon>Defluviitaleaceae</taxon>
        <taxon>Defluviitalea</taxon>
    </lineage>
</organism>
<keyword evidence="1" id="KW-0812">Transmembrane</keyword>
<sequence>MIDEEKIKLMSKLAIYEKNYGNIDGKINGYYKSDYVYVQNWWTRLSVTIAGFFIIGLILFYKIFVEKVDVFSINYKAYGIWLGSIIVVLLIVYSVLSSYVHEKRYKASEERIRNYLQMLRQLDEHKLSVQQEEVKKEAYEPNLPSTRDDHQLL</sequence>
<evidence type="ECO:0008006" key="4">
    <source>
        <dbReference type="Google" id="ProtNLM"/>
    </source>
</evidence>
<dbReference type="EMBL" id="CP121687">
    <property type="protein sequence ID" value="WZL69251.1"/>
    <property type="molecule type" value="Genomic_DNA"/>
</dbReference>
<evidence type="ECO:0000313" key="2">
    <source>
        <dbReference type="EMBL" id="WZL69251.1"/>
    </source>
</evidence>
<accession>A0ABZ2Y3T0</accession>
<name>A0ABZ2Y3T0_9FIRM</name>
<protein>
    <recommendedName>
        <fullName evidence="4">DUF2663 family protein</fullName>
    </recommendedName>
</protein>